<organism evidence="1 2">
    <name type="scientific">Nitratidesulfovibrio vulgaris (strain DP4)</name>
    <name type="common">Desulfovibrio vulgaris</name>
    <dbReference type="NCBI Taxonomy" id="391774"/>
    <lineage>
        <taxon>Bacteria</taxon>
        <taxon>Pseudomonadati</taxon>
        <taxon>Thermodesulfobacteriota</taxon>
        <taxon>Desulfovibrionia</taxon>
        <taxon>Desulfovibrionales</taxon>
        <taxon>Desulfovibrionaceae</taxon>
        <taxon>Nitratidesulfovibrio</taxon>
    </lineage>
</organism>
<dbReference type="EMBL" id="CP000527">
    <property type="protein sequence ID" value="ABM28288.1"/>
    <property type="molecule type" value="Genomic_DNA"/>
</dbReference>
<proteinExistence type="predicted"/>
<evidence type="ECO:0000313" key="2">
    <source>
        <dbReference type="Proteomes" id="UP000009173"/>
    </source>
</evidence>
<dbReference type="AlphaFoldDB" id="A0A0H3A718"/>
<dbReference type="KEGG" id="dvl:Dvul_1269"/>
<gene>
    <name evidence="1" type="ordered locus">Dvul_1269</name>
</gene>
<protein>
    <submittedName>
        <fullName evidence="1">Uncharacterized protein</fullName>
    </submittedName>
</protein>
<evidence type="ECO:0000313" key="1">
    <source>
        <dbReference type="EMBL" id="ABM28288.1"/>
    </source>
</evidence>
<sequence>MCEWRMSLMPNPTGADAKKVRCPYCSKVFLYRSKGVQGTAGTVSLVCPHCAETIALPRKALCTPSTPSSEQL</sequence>
<dbReference type="Proteomes" id="UP000009173">
    <property type="component" value="Chromosome"/>
</dbReference>
<accession>A0A0H3A718</accession>
<dbReference type="HOGENOM" id="CLU_2715870_0_0_7"/>
<reference evidence="2" key="1">
    <citation type="journal article" date="2009" name="Environ. Microbiol.">
        <title>Contribution of mobile genetic elements to Desulfovibrio vulgaris genome plasticity.</title>
        <authorList>
            <person name="Walker C.B."/>
            <person name="Stolyar S."/>
            <person name="Chivian D."/>
            <person name="Pinel N."/>
            <person name="Gabster J.A."/>
            <person name="Dehal P.S."/>
            <person name="He Z."/>
            <person name="Yang Z.K."/>
            <person name="Yen H.C."/>
            <person name="Zhou J."/>
            <person name="Wall J.D."/>
            <person name="Hazen T.C."/>
            <person name="Arkin A.P."/>
            <person name="Stahl D.A."/>
        </authorList>
    </citation>
    <scope>NUCLEOTIDE SEQUENCE [LARGE SCALE GENOMIC DNA]</scope>
    <source>
        <strain evidence="2">DP4</strain>
    </source>
</reference>
<name>A0A0H3A718_NITV4</name>